<dbReference type="STRING" id="47427.A0A2H3CZQ5"/>
<proteinExistence type="predicted"/>
<protein>
    <submittedName>
        <fullName evidence="1">Uncharacterized protein</fullName>
    </submittedName>
</protein>
<dbReference type="OrthoDB" id="3227343at2759"/>
<accession>A0A2H3CZQ5</accession>
<feature type="non-terminal residue" evidence="1">
    <location>
        <position position="1"/>
    </location>
</feature>
<dbReference type="EMBL" id="KZ293740">
    <property type="protein sequence ID" value="PBK80776.1"/>
    <property type="molecule type" value="Genomic_DNA"/>
</dbReference>
<keyword evidence="2" id="KW-1185">Reference proteome</keyword>
<gene>
    <name evidence="1" type="ORF">ARMGADRAFT_854564</name>
</gene>
<dbReference type="GO" id="GO:0003676">
    <property type="term" value="F:nucleic acid binding"/>
    <property type="evidence" value="ECO:0007669"/>
    <property type="project" value="InterPro"/>
</dbReference>
<feature type="non-terminal residue" evidence="1">
    <location>
        <position position="57"/>
    </location>
</feature>
<name>A0A2H3CZQ5_ARMGA</name>
<evidence type="ECO:0000313" key="1">
    <source>
        <dbReference type="EMBL" id="PBK80776.1"/>
    </source>
</evidence>
<dbReference type="Gene3D" id="3.30.420.10">
    <property type="entry name" value="Ribonuclease H-like superfamily/Ribonuclease H"/>
    <property type="match status" value="1"/>
</dbReference>
<dbReference type="InterPro" id="IPR036397">
    <property type="entry name" value="RNaseH_sf"/>
</dbReference>
<dbReference type="AlphaFoldDB" id="A0A2H3CZQ5"/>
<organism evidence="1 2">
    <name type="scientific">Armillaria gallica</name>
    <name type="common">Bulbous honey fungus</name>
    <name type="synonym">Armillaria bulbosa</name>
    <dbReference type="NCBI Taxonomy" id="47427"/>
    <lineage>
        <taxon>Eukaryota</taxon>
        <taxon>Fungi</taxon>
        <taxon>Dikarya</taxon>
        <taxon>Basidiomycota</taxon>
        <taxon>Agaricomycotina</taxon>
        <taxon>Agaricomycetes</taxon>
        <taxon>Agaricomycetidae</taxon>
        <taxon>Agaricales</taxon>
        <taxon>Marasmiineae</taxon>
        <taxon>Physalacriaceae</taxon>
        <taxon>Armillaria</taxon>
    </lineage>
</organism>
<sequence length="57" mass="6568">RANHTITQMLQQCVNSTQKDWVSKLLAIEFALNCAWSETTRYAPFMLNTGHIPRSMI</sequence>
<dbReference type="Proteomes" id="UP000217790">
    <property type="component" value="Unassembled WGS sequence"/>
</dbReference>
<reference evidence="2" key="1">
    <citation type="journal article" date="2017" name="Nat. Ecol. Evol.">
        <title>Genome expansion and lineage-specific genetic innovations in the forest pathogenic fungi Armillaria.</title>
        <authorList>
            <person name="Sipos G."/>
            <person name="Prasanna A.N."/>
            <person name="Walter M.C."/>
            <person name="O'Connor E."/>
            <person name="Balint B."/>
            <person name="Krizsan K."/>
            <person name="Kiss B."/>
            <person name="Hess J."/>
            <person name="Varga T."/>
            <person name="Slot J."/>
            <person name="Riley R."/>
            <person name="Boka B."/>
            <person name="Rigling D."/>
            <person name="Barry K."/>
            <person name="Lee J."/>
            <person name="Mihaltcheva S."/>
            <person name="LaButti K."/>
            <person name="Lipzen A."/>
            <person name="Waldron R."/>
            <person name="Moloney N.M."/>
            <person name="Sperisen C."/>
            <person name="Kredics L."/>
            <person name="Vagvoelgyi C."/>
            <person name="Patrignani A."/>
            <person name="Fitzpatrick D."/>
            <person name="Nagy I."/>
            <person name="Doyle S."/>
            <person name="Anderson J.B."/>
            <person name="Grigoriev I.V."/>
            <person name="Gueldener U."/>
            <person name="Muensterkoetter M."/>
            <person name="Nagy L.G."/>
        </authorList>
    </citation>
    <scope>NUCLEOTIDE SEQUENCE [LARGE SCALE GENOMIC DNA]</scope>
    <source>
        <strain evidence="2">Ar21-2</strain>
    </source>
</reference>
<dbReference type="InParanoid" id="A0A2H3CZQ5"/>
<evidence type="ECO:0000313" key="2">
    <source>
        <dbReference type="Proteomes" id="UP000217790"/>
    </source>
</evidence>
<dbReference type="OMA" id="CAWSETT"/>